<dbReference type="Proteomes" id="UP001501585">
    <property type="component" value="Unassembled WGS sequence"/>
</dbReference>
<organism evidence="2 3">
    <name type="scientific">Nocardiopsis rhodophaea</name>
    <dbReference type="NCBI Taxonomy" id="280238"/>
    <lineage>
        <taxon>Bacteria</taxon>
        <taxon>Bacillati</taxon>
        <taxon>Actinomycetota</taxon>
        <taxon>Actinomycetes</taxon>
        <taxon>Streptosporangiales</taxon>
        <taxon>Nocardiopsidaceae</taxon>
        <taxon>Nocardiopsis</taxon>
    </lineage>
</organism>
<name>A0ABN2TKY7_9ACTN</name>
<evidence type="ECO:0000313" key="3">
    <source>
        <dbReference type="Proteomes" id="UP001501585"/>
    </source>
</evidence>
<keyword evidence="3" id="KW-1185">Reference proteome</keyword>
<dbReference type="EMBL" id="BAAAPC010000023">
    <property type="protein sequence ID" value="GAA2011370.1"/>
    <property type="molecule type" value="Genomic_DNA"/>
</dbReference>
<proteinExistence type="predicted"/>
<accession>A0ABN2TKY7</accession>
<gene>
    <name evidence="2" type="ORF">GCM10009799_44520</name>
</gene>
<evidence type="ECO:0000313" key="2">
    <source>
        <dbReference type="EMBL" id="GAA2011370.1"/>
    </source>
</evidence>
<feature type="region of interest" description="Disordered" evidence="1">
    <location>
        <begin position="1"/>
        <end position="28"/>
    </location>
</feature>
<sequence length="203" mass="22625">MFVSSLSSDNSADENSRQQPWQPPSTIDVGVLDVCEKTVGTLSAINTPRRLDDGDNYVDTGENDPSVEGRTISDECIWELNPRAAEFEPWEFTLKYESFVSEDGGKKPSEQGDEAFARMKSEAEELFDDVEQEGSERLAGDSHYVYGESQEGKQYVLVGNISGSAYMIRMQSDSESVSKAAFWNEVKEIAQPVSLDLERWTPA</sequence>
<feature type="compositionally biased region" description="Polar residues" evidence="1">
    <location>
        <begin position="1"/>
        <end position="10"/>
    </location>
</feature>
<reference evidence="2 3" key="1">
    <citation type="journal article" date="2019" name="Int. J. Syst. Evol. Microbiol.">
        <title>The Global Catalogue of Microorganisms (GCM) 10K type strain sequencing project: providing services to taxonomists for standard genome sequencing and annotation.</title>
        <authorList>
            <consortium name="The Broad Institute Genomics Platform"/>
            <consortium name="The Broad Institute Genome Sequencing Center for Infectious Disease"/>
            <person name="Wu L."/>
            <person name="Ma J."/>
        </authorList>
    </citation>
    <scope>NUCLEOTIDE SEQUENCE [LARGE SCALE GENOMIC DNA]</scope>
    <source>
        <strain evidence="2 3">JCM 15313</strain>
    </source>
</reference>
<protein>
    <submittedName>
        <fullName evidence="2">Uncharacterized protein</fullName>
    </submittedName>
</protein>
<comment type="caution">
    <text evidence="2">The sequence shown here is derived from an EMBL/GenBank/DDBJ whole genome shotgun (WGS) entry which is preliminary data.</text>
</comment>
<evidence type="ECO:0000256" key="1">
    <source>
        <dbReference type="SAM" id="MobiDB-lite"/>
    </source>
</evidence>